<accession>A0ABU7IXZ6</accession>
<comment type="caution">
    <text evidence="1">The sequence shown here is derived from an EMBL/GenBank/DDBJ whole genome shotgun (WGS) entry which is preliminary data.</text>
</comment>
<sequence>METEYLSMLETIATVRVFTQNNQVYTLNKDEEWSPVAFRWLPVGSLS</sequence>
<name>A0ABU7IXZ6_9FLAO</name>
<protein>
    <submittedName>
        <fullName evidence="1">Uncharacterized protein</fullName>
    </submittedName>
</protein>
<dbReference type="Proteomes" id="UP001356308">
    <property type="component" value="Unassembled WGS sequence"/>
</dbReference>
<organism evidence="1 2">
    <name type="scientific">Maribacter cobaltidurans</name>
    <dbReference type="NCBI Taxonomy" id="1178778"/>
    <lineage>
        <taxon>Bacteria</taxon>
        <taxon>Pseudomonadati</taxon>
        <taxon>Bacteroidota</taxon>
        <taxon>Flavobacteriia</taxon>
        <taxon>Flavobacteriales</taxon>
        <taxon>Flavobacteriaceae</taxon>
        <taxon>Maribacter</taxon>
    </lineage>
</organism>
<evidence type="ECO:0000313" key="2">
    <source>
        <dbReference type="Proteomes" id="UP001356308"/>
    </source>
</evidence>
<keyword evidence="2" id="KW-1185">Reference proteome</keyword>
<gene>
    <name evidence="1" type="ORF">V1I91_17445</name>
</gene>
<evidence type="ECO:0000313" key="1">
    <source>
        <dbReference type="EMBL" id="MEE1977867.1"/>
    </source>
</evidence>
<reference evidence="1 2" key="1">
    <citation type="submission" date="2024-01" db="EMBL/GenBank/DDBJ databases">
        <title>Maribacter spp. originated from different algae showed divergent polysaccharides utilization ability.</title>
        <authorList>
            <person name="Wang H."/>
            <person name="Wu Y."/>
        </authorList>
    </citation>
    <scope>NUCLEOTIDE SEQUENCE [LARGE SCALE GENOMIC DNA]</scope>
    <source>
        <strain evidence="1 2">PR1</strain>
    </source>
</reference>
<dbReference type="EMBL" id="JAZDDG010000009">
    <property type="protein sequence ID" value="MEE1977867.1"/>
    <property type="molecule type" value="Genomic_DNA"/>
</dbReference>
<dbReference type="RefSeq" id="WP_272652551.1">
    <property type="nucleotide sequence ID" value="NZ_JAZDDG010000009.1"/>
</dbReference>
<proteinExistence type="predicted"/>